<dbReference type="AlphaFoldDB" id="A0A1M7YUL7"/>
<dbReference type="STRING" id="1117707.VQ7734_02108"/>
<sequence length="29" mass="3694">MHIYEFKDYLHAVTDERQKILWIHLKTKH</sequence>
<dbReference type="EMBL" id="FRFG01000024">
    <property type="protein sequence ID" value="SHO56339.1"/>
    <property type="molecule type" value="Genomic_DNA"/>
</dbReference>
<name>A0A1M7YUL7_9VIBR</name>
<proteinExistence type="predicted"/>
<organism evidence="1 2">
    <name type="scientific">Vibrio quintilis</name>
    <dbReference type="NCBI Taxonomy" id="1117707"/>
    <lineage>
        <taxon>Bacteria</taxon>
        <taxon>Pseudomonadati</taxon>
        <taxon>Pseudomonadota</taxon>
        <taxon>Gammaproteobacteria</taxon>
        <taxon>Vibrionales</taxon>
        <taxon>Vibrionaceae</taxon>
        <taxon>Vibrio</taxon>
    </lineage>
</organism>
<keyword evidence="2" id="KW-1185">Reference proteome</keyword>
<gene>
    <name evidence="1" type="ORF">VQ7734_02108</name>
</gene>
<evidence type="ECO:0000313" key="1">
    <source>
        <dbReference type="EMBL" id="SHO56339.1"/>
    </source>
</evidence>
<protein>
    <submittedName>
        <fullName evidence="1">Uncharacterized protein</fullName>
    </submittedName>
</protein>
<dbReference type="Proteomes" id="UP000184600">
    <property type="component" value="Unassembled WGS sequence"/>
</dbReference>
<accession>A0A1M7YUL7</accession>
<reference evidence="2" key="1">
    <citation type="submission" date="2016-12" db="EMBL/GenBank/DDBJ databases">
        <authorList>
            <person name="Rodrigo-Torres L."/>
            <person name="Arahal R.D."/>
            <person name="Lucena T."/>
        </authorList>
    </citation>
    <scope>NUCLEOTIDE SEQUENCE [LARGE SCALE GENOMIC DNA]</scope>
</reference>
<evidence type="ECO:0000313" key="2">
    <source>
        <dbReference type="Proteomes" id="UP000184600"/>
    </source>
</evidence>